<evidence type="ECO:0000256" key="2">
    <source>
        <dbReference type="ARBA" id="ARBA00022448"/>
    </source>
</evidence>
<dbReference type="GO" id="GO:0005254">
    <property type="term" value="F:chloride channel activity"/>
    <property type="evidence" value="ECO:0007669"/>
    <property type="project" value="InterPro"/>
</dbReference>
<dbReference type="InterPro" id="IPR044669">
    <property type="entry name" value="YneE/VCCN1/2-like"/>
</dbReference>
<sequence length="90" mass="10325">MLKDFDQLNNEVQGIMKGYMVWLVVPFSTLISWIYTSLEQVGESTENPFEGSANDVPISQMSRSIEIELREFLGEKDLPIELRAQNNIVM</sequence>
<evidence type="ECO:0000256" key="5">
    <source>
        <dbReference type="ARBA" id="ARBA00023065"/>
    </source>
</evidence>
<dbReference type="GO" id="GO:0016020">
    <property type="term" value="C:membrane"/>
    <property type="evidence" value="ECO:0007669"/>
    <property type="project" value="UniProtKB-SubCell"/>
</dbReference>
<dbReference type="EMBL" id="FNCG01000007">
    <property type="protein sequence ID" value="SDH17303.1"/>
    <property type="molecule type" value="Genomic_DNA"/>
</dbReference>
<keyword evidence="5" id="KW-0406">Ion transport</keyword>
<protein>
    <submittedName>
        <fullName evidence="8">Putative membrane protein</fullName>
    </submittedName>
</protein>
<accession>A0A1G8A8V1</accession>
<reference evidence="9" key="1">
    <citation type="submission" date="2016-10" db="EMBL/GenBank/DDBJ databases">
        <authorList>
            <person name="Varghese N."/>
            <person name="Submissions S."/>
        </authorList>
    </citation>
    <scope>NUCLEOTIDE SEQUENCE [LARGE SCALE GENOMIC DNA]</scope>
    <source>
        <strain evidence="9">Gh-67</strain>
    </source>
</reference>
<dbReference type="AlphaFoldDB" id="A0A1G8A8V1"/>
<gene>
    <name evidence="8" type="ORF">SAMN05192573_107125</name>
</gene>
<evidence type="ECO:0000256" key="1">
    <source>
        <dbReference type="ARBA" id="ARBA00004141"/>
    </source>
</evidence>
<dbReference type="Proteomes" id="UP000199705">
    <property type="component" value="Unassembled WGS sequence"/>
</dbReference>
<dbReference type="STRING" id="551996.SAMN05192573_107125"/>
<keyword evidence="6 7" id="KW-0472">Membrane</keyword>
<keyword evidence="9" id="KW-1185">Reference proteome</keyword>
<feature type="transmembrane region" description="Helical" evidence="7">
    <location>
        <begin position="20"/>
        <end position="38"/>
    </location>
</feature>
<evidence type="ECO:0000256" key="7">
    <source>
        <dbReference type="SAM" id="Phobius"/>
    </source>
</evidence>
<keyword evidence="4 7" id="KW-1133">Transmembrane helix</keyword>
<keyword evidence="3 7" id="KW-0812">Transmembrane</keyword>
<comment type="subcellular location">
    <subcellularLocation>
        <location evidence="1">Membrane</location>
        <topology evidence="1">Multi-pass membrane protein</topology>
    </subcellularLocation>
</comment>
<evidence type="ECO:0000313" key="9">
    <source>
        <dbReference type="Proteomes" id="UP000199705"/>
    </source>
</evidence>
<organism evidence="8 9">
    <name type="scientific">Mucilaginibacter gossypii</name>
    <dbReference type="NCBI Taxonomy" id="551996"/>
    <lineage>
        <taxon>Bacteria</taxon>
        <taxon>Pseudomonadati</taxon>
        <taxon>Bacteroidota</taxon>
        <taxon>Sphingobacteriia</taxon>
        <taxon>Sphingobacteriales</taxon>
        <taxon>Sphingobacteriaceae</taxon>
        <taxon>Mucilaginibacter</taxon>
    </lineage>
</organism>
<evidence type="ECO:0000256" key="3">
    <source>
        <dbReference type="ARBA" id="ARBA00022692"/>
    </source>
</evidence>
<evidence type="ECO:0000313" key="8">
    <source>
        <dbReference type="EMBL" id="SDH17303.1"/>
    </source>
</evidence>
<keyword evidence="2" id="KW-0813">Transport</keyword>
<proteinExistence type="predicted"/>
<dbReference type="Pfam" id="PF25539">
    <property type="entry name" value="Bestrophin_2"/>
    <property type="match status" value="1"/>
</dbReference>
<name>A0A1G8A8V1_9SPHI</name>
<evidence type="ECO:0000256" key="4">
    <source>
        <dbReference type="ARBA" id="ARBA00022989"/>
    </source>
</evidence>
<evidence type="ECO:0000256" key="6">
    <source>
        <dbReference type="ARBA" id="ARBA00023136"/>
    </source>
</evidence>